<name>E3MVH1_CAERE</name>
<dbReference type="Proteomes" id="UP000008281">
    <property type="component" value="Unassembled WGS sequence"/>
</dbReference>
<evidence type="ECO:0000313" key="1">
    <source>
        <dbReference type="EMBL" id="EFP10083.1"/>
    </source>
</evidence>
<dbReference type="OrthoDB" id="5908761at2759"/>
<reference evidence="1" key="1">
    <citation type="submission" date="2007-07" db="EMBL/GenBank/DDBJ databases">
        <title>PCAP assembly of the Caenorhabditis remanei genome.</title>
        <authorList>
            <consortium name="The Caenorhabditis remanei Sequencing Consortium"/>
            <person name="Wilson R.K."/>
        </authorList>
    </citation>
    <scope>NUCLEOTIDE SEQUENCE [LARGE SCALE GENOMIC DNA]</scope>
    <source>
        <strain evidence="1">PB4641</strain>
    </source>
</reference>
<dbReference type="FunCoup" id="E3MVH1">
    <property type="interactions" value="869"/>
</dbReference>
<evidence type="ECO:0000313" key="2">
    <source>
        <dbReference type="Proteomes" id="UP000008281"/>
    </source>
</evidence>
<organism evidence="2">
    <name type="scientific">Caenorhabditis remanei</name>
    <name type="common">Caenorhabditis vulgaris</name>
    <dbReference type="NCBI Taxonomy" id="31234"/>
    <lineage>
        <taxon>Eukaryota</taxon>
        <taxon>Metazoa</taxon>
        <taxon>Ecdysozoa</taxon>
        <taxon>Nematoda</taxon>
        <taxon>Chromadorea</taxon>
        <taxon>Rhabditida</taxon>
        <taxon>Rhabditina</taxon>
        <taxon>Rhabditomorpha</taxon>
        <taxon>Rhabditoidea</taxon>
        <taxon>Rhabditidae</taxon>
        <taxon>Peloderinae</taxon>
        <taxon>Caenorhabditis</taxon>
    </lineage>
</organism>
<dbReference type="PANTHER" id="PTHR31847">
    <property type="entry name" value="PROTEIN CBG10327"/>
    <property type="match status" value="1"/>
</dbReference>
<dbReference type="OMA" id="FWENIVV"/>
<accession>E3MVH1</accession>
<gene>
    <name evidence="1" type="ORF">CRE_24622</name>
</gene>
<dbReference type="eggNOG" id="ENOG502TJ76">
    <property type="taxonomic scope" value="Eukaryota"/>
</dbReference>
<sequence length="247" mass="28916">MGKISTVCYWIYLITFTISSMLPIGLHLHFLYDDEKNIYSSFVILLYYIPTCLALIAMIDHKQLPTAKWFVRLRYMLAGTMIALNILMIINSIIRLVGFWENIVVTCMLAIVIMYIPISTCFHSNCIEFEFSHLKSTKLSTKHWLVLFGFHTLLAALYATLFLFDERTLEKKELVQNFQFIRFVCQLINILSIPMSYQAVLSWNSDKLRFKGKYPNTSRKWTGLMKRNPDGTWEIDLTPEDHNVFIV</sequence>
<dbReference type="AlphaFoldDB" id="E3MVH1"/>
<dbReference type="HOGENOM" id="CLU_092918_0_0_1"/>
<proteinExistence type="predicted"/>
<dbReference type="EMBL" id="DS268482">
    <property type="protein sequence ID" value="EFP10083.1"/>
    <property type="molecule type" value="Genomic_DNA"/>
</dbReference>
<protein>
    <submittedName>
        <fullName evidence="1">Uncharacterized protein</fullName>
    </submittedName>
</protein>
<keyword evidence="2" id="KW-1185">Reference proteome</keyword>
<dbReference type="PANTHER" id="PTHR31847:SF1">
    <property type="entry name" value="DUF1084 DOMAIN-CONTAINING PROTEIN-RELATED"/>
    <property type="match status" value="1"/>
</dbReference>